<keyword evidence="3" id="KW-1185">Reference proteome</keyword>
<proteinExistence type="predicted"/>
<dbReference type="EMBL" id="KY322437">
    <property type="protein sequence ID" value="AUF82231.1"/>
    <property type="molecule type" value="Genomic_DNA"/>
</dbReference>
<organism evidence="2">
    <name type="scientific">Tetraselmis virus 1</name>
    <dbReference type="NCBI Taxonomy" id="2060617"/>
    <lineage>
        <taxon>Viruses</taxon>
        <taxon>Varidnaviria</taxon>
        <taxon>Bamfordvirae</taxon>
        <taxon>Nucleocytoviricota</taxon>
        <taxon>Megaviricetes</taxon>
        <taxon>Imitervirales</taxon>
        <taxon>Allomimiviridae</taxon>
        <taxon>Oceanusvirus</taxon>
        <taxon>Oceanusvirus kaneohense</taxon>
    </lineage>
</organism>
<evidence type="ECO:0000259" key="1">
    <source>
        <dbReference type="Pfam" id="PF19254"/>
    </source>
</evidence>
<dbReference type="InterPro" id="IPR045420">
    <property type="entry name" value="DUF5901"/>
</dbReference>
<gene>
    <name evidence="2" type="ORF">TetV_139</name>
</gene>
<name>A0A2P0VMV7_9VIRU</name>
<evidence type="ECO:0000313" key="2">
    <source>
        <dbReference type="EMBL" id="AUF82231.1"/>
    </source>
</evidence>
<protein>
    <recommendedName>
        <fullName evidence="1">DUF5901 domain-containing protein</fullName>
    </recommendedName>
</protein>
<feature type="domain" description="DUF5901" evidence="1">
    <location>
        <begin position="9"/>
        <end position="61"/>
    </location>
</feature>
<accession>A0A2P0VMV7</accession>
<reference evidence="2" key="1">
    <citation type="journal article" date="2018" name="Virology">
        <title>A giant virus infecting green algae encodes key fermentation genes.</title>
        <authorList>
            <person name="Schvarcz C.R."/>
            <person name="Steward G.F."/>
        </authorList>
    </citation>
    <scope>NUCLEOTIDE SEQUENCE [LARGE SCALE GENOMIC DNA]</scope>
</reference>
<evidence type="ECO:0000313" key="3">
    <source>
        <dbReference type="Proteomes" id="UP000244773"/>
    </source>
</evidence>
<dbReference type="Pfam" id="PF19254">
    <property type="entry name" value="DUF5901"/>
    <property type="match status" value="1"/>
</dbReference>
<sequence>MYSTKIMPRYVLLVDSRKRDASAYPDANNYVVDFHDTFRNVESVELVHAIYEKTGSEYLVNLYIDELNNRMFSNADAITSSFTQLPLLDAINEYTAETKYESYRKFRVPLEKLTRMSIRFTDLDGQPYVMQDHLLRFEIRTCNKKSGIDPGYVEGMAEPLRPGAALLGLGATYSEKDLRSGYANKMNLYSIEQRSSAEKERLTKVYKHLLFTKFNKRQ</sequence>
<dbReference type="Proteomes" id="UP000244773">
    <property type="component" value="Segment"/>
</dbReference>